<dbReference type="EMBL" id="NWSH01003268">
    <property type="protein sequence ID" value="PCG66649.1"/>
    <property type="molecule type" value="Genomic_DNA"/>
</dbReference>
<organism evidence="2">
    <name type="scientific">Heliothis virescens</name>
    <name type="common">Tobacco budworm moth</name>
    <dbReference type="NCBI Taxonomy" id="7102"/>
    <lineage>
        <taxon>Eukaryota</taxon>
        <taxon>Metazoa</taxon>
        <taxon>Ecdysozoa</taxon>
        <taxon>Arthropoda</taxon>
        <taxon>Hexapoda</taxon>
        <taxon>Insecta</taxon>
        <taxon>Pterygota</taxon>
        <taxon>Neoptera</taxon>
        <taxon>Endopterygota</taxon>
        <taxon>Lepidoptera</taxon>
        <taxon>Glossata</taxon>
        <taxon>Ditrysia</taxon>
        <taxon>Noctuoidea</taxon>
        <taxon>Noctuidae</taxon>
        <taxon>Heliothinae</taxon>
        <taxon>Heliothis</taxon>
    </lineage>
</organism>
<sequence length="107" mass="11712">MGSRVAYPAAQEFTPGSHITYPGSKVLFGFCWIFENEDAAISRSLSPETSKRHHKHGDLQWATILQSIDVPARILSTRGAACVQQPARGTRRHLSVHRRGASGATNT</sequence>
<comment type="caution">
    <text evidence="2">The sequence shown here is derived from an EMBL/GenBank/DDBJ whole genome shotgun (WGS) entry which is preliminary data.</text>
</comment>
<protein>
    <submittedName>
        <fullName evidence="2">Uncharacterized protein</fullName>
    </submittedName>
</protein>
<reference evidence="2" key="1">
    <citation type="submission" date="2017-09" db="EMBL/GenBank/DDBJ databases">
        <title>Contemporary evolution of a Lepidopteran species, Heliothis virescens, in response to modern agricultural practices.</title>
        <authorList>
            <person name="Fritz M.L."/>
            <person name="Deyonke A.M."/>
            <person name="Papanicolaou A."/>
            <person name="Micinski S."/>
            <person name="Westbrook J."/>
            <person name="Gould F."/>
        </authorList>
    </citation>
    <scope>NUCLEOTIDE SEQUENCE [LARGE SCALE GENOMIC DNA]</scope>
    <source>
        <strain evidence="2">HvINT-</strain>
        <tissue evidence="2">Whole body</tissue>
    </source>
</reference>
<dbReference type="AlphaFoldDB" id="A0A2A4J454"/>
<proteinExistence type="predicted"/>
<evidence type="ECO:0000256" key="1">
    <source>
        <dbReference type="SAM" id="MobiDB-lite"/>
    </source>
</evidence>
<gene>
    <name evidence="2" type="ORF">B5V51_7416</name>
</gene>
<accession>A0A2A4J454</accession>
<feature type="compositionally biased region" description="Basic residues" evidence="1">
    <location>
        <begin position="89"/>
        <end position="100"/>
    </location>
</feature>
<evidence type="ECO:0000313" key="2">
    <source>
        <dbReference type="EMBL" id="PCG66649.1"/>
    </source>
</evidence>
<name>A0A2A4J454_HELVI</name>
<feature type="region of interest" description="Disordered" evidence="1">
    <location>
        <begin position="86"/>
        <end position="107"/>
    </location>
</feature>